<gene>
    <name evidence="1" type="ORF">CLUMA_CG013434</name>
</gene>
<reference evidence="1 2" key="1">
    <citation type="submission" date="2015-04" db="EMBL/GenBank/DDBJ databases">
        <authorList>
            <person name="Syromyatnikov M.Y."/>
            <person name="Popov V.N."/>
        </authorList>
    </citation>
    <scope>NUCLEOTIDE SEQUENCE [LARGE SCALE GENOMIC DNA]</scope>
</reference>
<evidence type="ECO:0000313" key="1">
    <source>
        <dbReference type="EMBL" id="CRL00158.1"/>
    </source>
</evidence>
<keyword evidence="2" id="KW-1185">Reference proteome</keyword>
<dbReference type="EMBL" id="CVRI01000054">
    <property type="protein sequence ID" value="CRL00158.1"/>
    <property type="molecule type" value="Genomic_DNA"/>
</dbReference>
<accession>A0A1J1IM56</accession>
<sequence length="88" mass="10161">MFCHYTQCRKKLHLQLLDMSNNIKKYQKILQVAAEVTFSAGVAKFYFLNNPSVNSRSGNARMSSTLNYFKYEIHGSLVNITLNNNRKP</sequence>
<name>A0A1J1IM56_9DIPT</name>
<proteinExistence type="predicted"/>
<dbReference type="AlphaFoldDB" id="A0A1J1IM56"/>
<organism evidence="1 2">
    <name type="scientific">Clunio marinus</name>
    <dbReference type="NCBI Taxonomy" id="568069"/>
    <lineage>
        <taxon>Eukaryota</taxon>
        <taxon>Metazoa</taxon>
        <taxon>Ecdysozoa</taxon>
        <taxon>Arthropoda</taxon>
        <taxon>Hexapoda</taxon>
        <taxon>Insecta</taxon>
        <taxon>Pterygota</taxon>
        <taxon>Neoptera</taxon>
        <taxon>Endopterygota</taxon>
        <taxon>Diptera</taxon>
        <taxon>Nematocera</taxon>
        <taxon>Chironomoidea</taxon>
        <taxon>Chironomidae</taxon>
        <taxon>Clunio</taxon>
    </lineage>
</organism>
<evidence type="ECO:0000313" key="2">
    <source>
        <dbReference type="Proteomes" id="UP000183832"/>
    </source>
</evidence>
<protein>
    <submittedName>
        <fullName evidence="1">CLUMA_CG013434, isoform A</fullName>
    </submittedName>
</protein>
<dbReference type="Proteomes" id="UP000183832">
    <property type="component" value="Unassembled WGS sequence"/>
</dbReference>